<proteinExistence type="predicted"/>
<sequence length="324" mass="35033">MRFPKLWVVSVELELLPKVVNTDLLPKPKFPLDVLVPVVVEKRKESFDEPNILLLLLLEPNAVPNGVVFVVAVVVSKAFVTPAGVLPNILPALVFAGLLKIEVDPNVAACPNIGVVEVEGVKKLLGLELTAVKFVEDEPNTLVDVFLGVENSDPVDVTPNKLPEVPVILAVPPKILLFVEVWNTDACGFVVEVVFTPNIAGCVDAFDGKVESCVELSAVAALNVDMVVVAVILFVAKTVDVVVVVDVAILLMPNTGTDMPKSGVDVVIGLVLKSELLVVVVKAVSELSNKEVAKKKKLMCAKGSRKMEINLKKKYFKYIVLEYR</sequence>
<dbReference type="Proteomes" id="UP001458880">
    <property type="component" value="Unassembled WGS sequence"/>
</dbReference>
<dbReference type="AlphaFoldDB" id="A0AAW1ISL1"/>
<accession>A0AAW1ISL1</accession>
<name>A0AAW1ISL1_POPJA</name>
<dbReference type="EMBL" id="JASPKY010000569">
    <property type="protein sequence ID" value="KAK9692742.1"/>
    <property type="molecule type" value="Genomic_DNA"/>
</dbReference>
<organism evidence="1 2">
    <name type="scientific">Popillia japonica</name>
    <name type="common">Japanese beetle</name>
    <dbReference type="NCBI Taxonomy" id="7064"/>
    <lineage>
        <taxon>Eukaryota</taxon>
        <taxon>Metazoa</taxon>
        <taxon>Ecdysozoa</taxon>
        <taxon>Arthropoda</taxon>
        <taxon>Hexapoda</taxon>
        <taxon>Insecta</taxon>
        <taxon>Pterygota</taxon>
        <taxon>Neoptera</taxon>
        <taxon>Endopterygota</taxon>
        <taxon>Coleoptera</taxon>
        <taxon>Polyphaga</taxon>
        <taxon>Scarabaeiformia</taxon>
        <taxon>Scarabaeidae</taxon>
        <taxon>Rutelinae</taxon>
        <taxon>Popillia</taxon>
    </lineage>
</organism>
<comment type="caution">
    <text evidence="1">The sequence shown here is derived from an EMBL/GenBank/DDBJ whole genome shotgun (WGS) entry which is preliminary data.</text>
</comment>
<evidence type="ECO:0000313" key="2">
    <source>
        <dbReference type="Proteomes" id="UP001458880"/>
    </source>
</evidence>
<keyword evidence="2" id="KW-1185">Reference proteome</keyword>
<evidence type="ECO:0000313" key="1">
    <source>
        <dbReference type="EMBL" id="KAK9692742.1"/>
    </source>
</evidence>
<gene>
    <name evidence="1" type="ORF">QE152_g34954</name>
</gene>
<reference evidence="1 2" key="1">
    <citation type="journal article" date="2024" name="BMC Genomics">
        <title>De novo assembly and annotation of Popillia japonica's genome with initial clues to its potential as an invasive pest.</title>
        <authorList>
            <person name="Cucini C."/>
            <person name="Boschi S."/>
            <person name="Funari R."/>
            <person name="Cardaioli E."/>
            <person name="Iannotti N."/>
            <person name="Marturano G."/>
            <person name="Paoli F."/>
            <person name="Bruttini M."/>
            <person name="Carapelli A."/>
            <person name="Frati F."/>
            <person name="Nardi F."/>
        </authorList>
    </citation>
    <scope>NUCLEOTIDE SEQUENCE [LARGE SCALE GENOMIC DNA]</scope>
    <source>
        <strain evidence="1">DMR45628</strain>
    </source>
</reference>
<protein>
    <submittedName>
        <fullName evidence="1">Uncharacterized protein</fullName>
    </submittedName>
</protein>